<feature type="domain" description="Dynein heavy chain AAA 5 extension" evidence="21">
    <location>
        <begin position="2026"/>
        <end position="2153"/>
    </location>
</feature>
<dbReference type="FunFam" id="3.40.50.300:FF:001145">
    <property type="entry name" value="Putative dynein heavy chain"/>
    <property type="match status" value="1"/>
</dbReference>
<dbReference type="GO" id="GO:0005874">
    <property type="term" value="C:microtubule"/>
    <property type="evidence" value="ECO:0007669"/>
    <property type="project" value="UniProtKB-KW"/>
</dbReference>
<dbReference type="Gene3D" id="6.10.140.1060">
    <property type="match status" value="1"/>
</dbReference>
<dbReference type="Gene3D" id="1.20.920.20">
    <property type="match status" value="1"/>
</dbReference>
<evidence type="ECO:0000256" key="5">
    <source>
        <dbReference type="ARBA" id="ARBA00022741"/>
    </source>
</evidence>
<feature type="domain" description="Dynein heavy chain coiled coil stalk" evidence="18">
    <location>
        <begin position="2843"/>
        <end position="3197"/>
    </location>
</feature>
<dbReference type="InterPro" id="IPR042222">
    <property type="entry name" value="Dynein_2_N"/>
</dbReference>
<dbReference type="InterPro" id="IPR043160">
    <property type="entry name" value="Dynein_C_barrel"/>
</dbReference>
<dbReference type="FunFam" id="3.40.50.300:FF:000063">
    <property type="entry name" value="dynein heavy chain 6, axonemal"/>
    <property type="match status" value="1"/>
</dbReference>
<evidence type="ECO:0000256" key="4">
    <source>
        <dbReference type="ARBA" id="ARBA00022701"/>
    </source>
</evidence>
<dbReference type="GO" id="GO:0030286">
    <property type="term" value="C:dynein complex"/>
    <property type="evidence" value="ECO:0007669"/>
    <property type="project" value="UniProtKB-KW"/>
</dbReference>
<evidence type="ECO:0000259" key="23">
    <source>
        <dbReference type="Pfam" id="PF18199"/>
    </source>
</evidence>
<dbReference type="Pfam" id="PF08393">
    <property type="entry name" value="DHC_N2"/>
    <property type="match status" value="1"/>
</dbReference>
<evidence type="ECO:0000313" key="26">
    <source>
        <dbReference type="Proteomes" id="UP000038009"/>
    </source>
</evidence>
<dbReference type="Pfam" id="PF03028">
    <property type="entry name" value="Dynein_heavy"/>
    <property type="match status" value="1"/>
</dbReference>
<keyword evidence="11" id="KW-0206">Cytoskeleton</keyword>
<dbReference type="Gene3D" id="1.10.287.2620">
    <property type="match status" value="1"/>
</dbReference>
<protein>
    <submittedName>
        <fullName evidence="25">Putative dynein heavy chain</fullName>
    </submittedName>
</protein>
<dbReference type="Gene3D" id="1.20.1270.280">
    <property type="match status" value="1"/>
</dbReference>
<dbReference type="Gene3D" id="1.10.8.720">
    <property type="entry name" value="Region D6 of dynein motor"/>
    <property type="match status" value="1"/>
</dbReference>
<dbReference type="Gene3D" id="3.10.490.20">
    <property type="match status" value="1"/>
</dbReference>
<dbReference type="Gene3D" id="3.40.50.300">
    <property type="entry name" value="P-loop containing nucleotide triphosphate hydrolases"/>
    <property type="match status" value="5"/>
</dbReference>
<dbReference type="Gene3D" id="1.10.8.1220">
    <property type="match status" value="1"/>
</dbReference>
<feature type="domain" description="Dynein heavy chain AAA lid" evidence="22">
    <location>
        <begin position="3854"/>
        <end position="3992"/>
    </location>
</feature>
<feature type="compositionally biased region" description="Basic and acidic residues" evidence="14">
    <location>
        <begin position="33"/>
        <end position="53"/>
    </location>
</feature>
<keyword evidence="5" id="KW-0547">Nucleotide-binding</keyword>
<dbReference type="FunFam" id="1.10.8.710:FF:000004">
    <property type="entry name" value="Dynein axonemal heavy chain 6"/>
    <property type="match status" value="1"/>
</dbReference>
<accession>A0A0N1PCS5</accession>
<evidence type="ECO:0000313" key="25">
    <source>
        <dbReference type="EMBL" id="KPI89108.1"/>
    </source>
</evidence>
<dbReference type="FunFam" id="3.40.50.300:FF:000362">
    <property type="entry name" value="Dynein, axonemal, heavy chain 6"/>
    <property type="match status" value="1"/>
</dbReference>
<evidence type="ECO:0000256" key="3">
    <source>
        <dbReference type="ARBA" id="ARBA00022490"/>
    </source>
</evidence>
<evidence type="ECO:0000259" key="22">
    <source>
        <dbReference type="Pfam" id="PF18198"/>
    </source>
</evidence>
<keyword evidence="4" id="KW-0493">Microtubule</keyword>
<keyword evidence="12" id="KW-0966">Cell projection</keyword>
<dbReference type="InterPro" id="IPR042228">
    <property type="entry name" value="Dynein_linker_3"/>
</dbReference>
<evidence type="ECO:0000256" key="10">
    <source>
        <dbReference type="ARBA" id="ARBA00023175"/>
    </source>
</evidence>
<dbReference type="Gene3D" id="1.20.140.100">
    <property type="entry name" value="Dynein heavy chain, N-terminal domain 2"/>
    <property type="match status" value="1"/>
</dbReference>
<dbReference type="SUPFAM" id="SSF52540">
    <property type="entry name" value="P-loop containing nucleoside triphosphate hydrolases"/>
    <property type="match status" value="4"/>
</dbReference>
<evidence type="ECO:0000256" key="9">
    <source>
        <dbReference type="ARBA" id="ARBA00023069"/>
    </source>
</evidence>
<comment type="subcellular location">
    <subcellularLocation>
        <location evidence="1">Cytoplasm</location>
        <location evidence="1">Cytoskeleton</location>
        <location evidence="1">Cilium axoneme</location>
    </subcellularLocation>
</comment>
<dbReference type="FunFam" id="1.20.920.30:FF:000002">
    <property type="entry name" value="Dynein axonemal heavy chain 3"/>
    <property type="match status" value="1"/>
</dbReference>
<dbReference type="FunFam" id="1.10.8.1220:FF:000001">
    <property type="entry name" value="Dynein axonemal heavy chain 5"/>
    <property type="match status" value="1"/>
</dbReference>
<keyword evidence="3" id="KW-0963">Cytoplasm</keyword>
<evidence type="ECO:0000256" key="11">
    <source>
        <dbReference type="ARBA" id="ARBA00023212"/>
    </source>
</evidence>
<dbReference type="Gene3D" id="1.20.920.30">
    <property type="match status" value="1"/>
</dbReference>
<keyword evidence="8 13" id="KW-0175">Coiled coil</keyword>
<feature type="domain" description="Dynein heavy chain linker" evidence="16">
    <location>
        <begin position="935"/>
        <end position="1392"/>
    </location>
</feature>
<feature type="domain" description="Dynein heavy chain C-terminal" evidence="23">
    <location>
        <begin position="3998"/>
        <end position="4300"/>
    </location>
</feature>
<evidence type="ECO:0000259" key="21">
    <source>
        <dbReference type="Pfam" id="PF17852"/>
    </source>
</evidence>
<dbReference type="Gene3D" id="1.10.8.710">
    <property type="match status" value="1"/>
</dbReference>
<dbReference type="InterPro" id="IPR024743">
    <property type="entry name" value="Dynein_HC_stalk"/>
</dbReference>
<evidence type="ECO:0000259" key="24">
    <source>
        <dbReference type="Pfam" id="PF22597"/>
    </source>
</evidence>
<evidence type="ECO:0000256" key="12">
    <source>
        <dbReference type="ARBA" id="ARBA00023273"/>
    </source>
</evidence>
<dbReference type="FunFam" id="1.20.1270.280:FF:000001">
    <property type="entry name" value="dynein heavy chain 7, axonemal"/>
    <property type="match status" value="1"/>
</dbReference>
<dbReference type="GO" id="GO:0005524">
    <property type="term" value="F:ATP binding"/>
    <property type="evidence" value="ECO:0007669"/>
    <property type="project" value="UniProtKB-KW"/>
</dbReference>
<dbReference type="InterPro" id="IPR027417">
    <property type="entry name" value="P-loop_NTPase"/>
</dbReference>
<feature type="domain" description="Dynein heavy chain AAA module D4" evidence="19">
    <location>
        <begin position="2556"/>
        <end position="2827"/>
    </location>
</feature>
<dbReference type="Gene3D" id="1.10.472.130">
    <property type="match status" value="1"/>
</dbReference>
<name>A0A0N1PCS5_LEPSE</name>
<dbReference type="InterPro" id="IPR043157">
    <property type="entry name" value="Dynein_AAA1S"/>
</dbReference>
<dbReference type="Gene3D" id="3.20.180.20">
    <property type="entry name" value="Dynein heavy chain, N-terminal domain 2"/>
    <property type="match status" value="1"/>
</dbReference>
<dbReference type="EMBL" id="LJSK01000031">
    <property type="protein sequence ID" value="KPI89108.1"/>
    <property type="molecule type" value="Genomic_DNA"/>
</dbReference>
<dbReference type="Pfam" id="PF12780">
    <property type="entry name" value="AAA_8"/>
    <property type="match status" value="1"/>
</dbReference>
<dbReference type="Gene3D" id="1.20.58.1120">
    <property type="match status" value="1"/>
</dbReference>
<feature type="coiled-coil region" evidence="13">
    <location>
        <begin position="3380"/>
        <end position="3466"/>
    </location>
</feature>
<dbReference type="Pfam" id="PF12781">
    <property type="entry name" value="AAA_9"/>
    <property type="match status" value="1"/>
</dbReference>
<comment type="caution">
    <text evidence="25">The sequence shown here is derived from an EMBL/GenBank/DDBJ whole genome shotgun (WGS) entry which is preliminary data.</text>
</comment>
<dbReference type="InterPro" id="IPR004273">
    <property type="entry name" value="Dynein_heavy_D6_P-loop"/>
</dbReference>
<comment type="similarity">
    <text evidence="2">Belongs to the dynein heavy chain family.</text>
</comment>
<dbReference type="Pfam" id="PF12775">
    <property type="entry name" value="AAA_7"/>
    <property type="match status" value="1"/>
</dbReference>
<dbReference type="InterPro" id="IPR035706">
    <property type="entry name" value="AAA_9"/>
</dbReference>
<evidence type="ECO:0000259" key="19">
    <source>
        <dbReference type="Pfam" id="PF12780"/>
    </source>
</evidence>
<dbReference type="InterPro" id="IPR041228">
    <property type="entry name" value="Dynein_C"/>
</dbReference>
<dbReference type="FunFam" id="1.20.140.100:FF:000001">
    <property type="entry name" value="dynein heavy chain 17, axonemal"/>
    <property type="match status" value="1"/>
</dbReference>
<dbReference type="InterPro" id="IPR026983">
    <property type="entry name" value="DHC"/>
</dbReference>
<feature type="compositionally biased region" description="Low complexity" evidence="14">
    <location>
        <begin position="1311"/>
        <end position="1323"/>
    </location>
</feature>
<evidence type="ECO:0000259" key="20">
    <source>
        <dbReference type="Pfam" id="PF12781"/>
    </source>
</evidence>
<feature type="region of interest" description="Disordered" evidence="14">
    <location>
        <begin position="1300"/>
        <end position="1329"/>
    </location>
</feature>
<dbReference type="FunFam" id="1.20.58.1120:FF:000001">
    <property type="entry name" value="dynein heavy chain 2, axonemal"/>
    <property type="match status" value="1"/>
</dbReference>
<evidence type="ECO:0000259" key="15">
    <source>
        <dbReference type="Pfam" id="PF03028"/>
    </source>
</evidence>
<dbReference type="GO" id="GO:0051959">
    <property type="term" value="F:dynein light intermediate chain binding"/>
    <property type="evidence" value="ECO:0007669"/>
    <property type="project" value="InterPro"/>
</dbReference>
<keyword evidence="10" id="KW-0505">Motor protein</keyword>
<dbReference type="Pfam" id="PF12774">
    <property type="entry name" value="AAA_6"/>
    <property type="match status" value="1"/>
</dbReference>
<dbReference type="FunFam" id="3.40.50.300:FF:002429">
    <property type="entry name" value="Dynein heavy chain, putative"/>
    <property type="match status" value="1"/>
</dbReference>
<dbReference type="Pfam" id="PF18199">
    <property type="entry name" value="Dynein_C"/>
    <property type="match status" value="1"/>
</dbReference>
<dbReference type="Pfam" id="PF17852">
    <property type="entry name" value="Dynein_AAA_lid"/>
    <property type="match status" value="1"/>
</dbReference>
<reference evidence="25 26" key="1">
    <citation type="journal article" date="2015" name="PLoS Pathog.">
        <title>Leptomonas seymouri: Adaptations to the Dixenous Life Cycle Analyzed by Genome Sequencing, Transcriptome Profiling and Co-infection with Leishmania donovani.</title>
        <authorList>
            <person name="Kraeva N."/>
            <person name="Butenko A."/>
            <person name="Hlavacova J."/>
            <person name="Kostygov A."/>
            <person name="Myskova J."/>
            <person name="Grybchuk D."/>
            <person name="Lestinova T."/>
            <person name="Votypka J."/>
            <person name="Volf P."/>
            <person name="Opperdoes F."/>
            <person name="Flegontov P."/>
            <person name="Lukes J."/>
            <person name="Yurchenko V."/>
        </authorList>
    </citation>
    <scope>NUCLEOTIDE SEQUENCE [LARGE SCALE GENOMIC DNA]</scope>
    <source>
        <strain evidence="25 26">ATCC 30220</strain>
    </source>
</reference>
<dbReference type="OMA" id="ECMREKK"/>
<dbReference type="GO" id="GO:0045505">
    <property type="term" value="F:dynein intermediate chain binding"/>
    <property type="evidence" value="ECO:0007669"/>
    <property type="project" value="InterPro"/>
</dbReference>
<evidence type="ECO:0000259" key="16">
    <source>
        <dbReference type="Pfam" id="PF08393"/>
    </source>
</evidence>
<dbReference type="VEuPathDB" id="TriTrypDB:Lsey_0031_0090"/>
<proteinExistence type="inferred from homology"/>
<evidence type="ECO:0000256" key="2">
    <source>
        <dbReference type="ARBA" id="ARBA00008887"/>
    </source>
</evidence>
<dbReference type="FunFam" id="1.20.920.20:FF:000013">
    <property type="entry name" value="Dynein Heavy Chain"/>
    <property type="match status" value="1"/>
</dbReference>
<evidence type="ECO:0000256" key="1">
    <source>
        <dbReference type="ARBA" id="ARBA00004430"/>
    </source>
</evidence>
<dbReference type="InterPro" id="IPR024317">
    <property type="entry name" value="Dynein_heavy_chain_D4_dom"/>
</dbReference>
<evidence type="ECO:0000256" key="8">
    <source>
        <dbReference type="ARBA" id="ARBA00023054"/>
    </source>
</evidence>
<dbReference type="GO" id="GO:0008569">
    <property type="term" value="F:minus-end-directed microtubule motor activity"/>
    <property type="evidence" value="ECO:0007669"/>
    <property type="project" value="InterPro"/>
</dbReference>
<dbReference type="InterPro" id="IPR035699">
    <property type="entry name" value="AAA_6"/>
</dbReference>
<dbReference type="Pfam" id="PF12777">
    <property type="entry name" value="MT"/>
    <property type="match status" value="1"/>
</dbReference>
<dbReference type="FunFam" id="3.40.50.300:FF:002141">
    <property type="entry name" value="Dynein heavy chain"/>
    <property type="match status" value="1"/>
</dbReference>
<feature type="compositionally biased region" description="Polar residues" evidence="14">
    <location>
        <begin position="1300"/>
        <end position="1310"/>
    </location>
</feature>
<dbReference type="InterPro" id="IPR013602">
    <property type="entry name" value="Dynein_heavy_linker"/>
</dbReference>
<dbReference type="InterPro" id="IPR041658">
    <property type="entry name" value="AAA_lid_11"/>
</dbReference>
<evidence type="ECO:0000259" key="17">
    <source>
        <dbReference type="Pfam" id="PF12774"/>
    </source>
</evidence>
<dbReference type="Pfam" id="PF18198">
    <property type="entry name" value="AAA_lid_11"/>
    <property type="match status" value="1"/>
</dbReference>
<keyword evidence="26" id="KW-1185">Reference proteome</keyword>
<keyword evidence="7" id="KW-0243">Dynein</keyword>
<evidence type="ECO:0000256" key="14">
    <source>
        <dbReference type="SAM" id="MobiDB-lite"/>
    </source>
</evidence>
<keyword evidence="9" id="KW-0969">Cilium</keyword>
<dbReference type="FunFam" id="3.10.490.20:FF:000009">
    <property type="entry name" value="Dynein heavy chain 4"/>
    <property type="match status" value="1"/>
</dbReference>
<dbReference type="FunFam" id="1.10.8.720:FF:000001">
    <property type="entry name" value="dynein heavy chain 7, axonemal"/>
    <property type="match status" value="1"/>
</dbReference>
<dbReference type="InterPro" id="IPR054354">
    <property type="entry name" value="DYNC2H1-like_lid"/>
</dbReference>
<gene>
    <name evidence="25" type="ORF">ABL78_1752</name>
</gene>
<feature type="domain" description="Dynein 2 heavy chain 1 cytoplasmic ATPase lid" evidence="24">
    <location>
        <begin position="2405"/>
        <end position="2487"/>
    </location>
</feature>
<dbReference type="OrthoDB" id="447173at2759"/>
<dbReference type="GO" id="GO:0003341">
    <property type="term" value="P:cilium movement"/>
    <property type="evidence" value="ECO:0007669"/>
    <property type="project" value="UniProtKB-ARBA"/>
</dbReference>
<feature type="region of interest" description="Disordered" evidence="14">
    <location>
        <begin position="22"/>
        <end position="54"/>
    </location>
</feature>
<dbReference type="PANTHER" id="PTHR22878:SF68">
    <property type="entry name" value="DYNEIN HEAVY CHAIN 6, AXONEMAL-LIKE"/>
    <property type="match status" value="1"/>
</dbReference>
<keyword evidence="6" id="KW-0067">ATP-binding</keyword>
<dbReference type="GO" id="GO:0005930">
    <property type="term" value="C:axoneme"/>
    <property type="evidence" value="ECO:0007669"/>
    <property type="project" value="UniProtKB-SubCell"/>
</dbReference>
<feature type="domain" description="Dynein heavy chain ATP-binding dynein motor region" evidence="20">
    <location>
        <begin position="3225"/>
        <end position="3446"/>
    </location>
</feature>
<dbReference type="Pfam" id="PF22597">
    <property type="entry name" value="DYN_lid"/>
    <property type="match status" value="1"/>
</dbReference>
<organism evidence="25 26">
    <name type="scientific">Leptomonas seymouri</name>
    <dbReference type="NCBI Taxonomy" id="5684"/>
    <lineage>
        <taxon>Eukaryota</taxon>
        <taxon>Discoba</taxon>
        <taxon>Euglenozoa</taxon>
        <taxon>Kinetoplastea</taxon>
        <taxon>Metakinetoplastina</taxon>
        <taxon>Trypanosomatida</taxon>
        <taxon>Trypanosomatidae</taxon>
        <taxon>Leishmaniinae</taxon>
        <taxon>Leptomonas</taxon>
    </lineage>
</organism>
<evidence type="ECO:0000256" key="13">
    <source>
        <dbReference type="SAM" id="Coils"/>
    </source>
</evidence>
<feature type="domain" description="Dynein heavy chain region D6 P-loop" evidence="15">
    <location>
        <begin position="3709"/>
        <end position="3822"/>
    </location>
</feature>
<dbReference type="InterPro" id="IPR041466">
    <property type="entry name" value="Dynein_AAA5_ext"/>
</dbReference>
<feature type="domain" description="Dynein heavy chain hydrolytic ATP-binding dynein motor region" evidence="17">
    <location>
        <begin position="1523"/>
        <end position="1849"/>
    </location>
</feature>
<sequence>MLRSFLRPQENEKVEWTCDAATRSCSGKAKGAPSRDADAESHRVSNAQDDEKNAFLPADVTQTSHGVVSVPDNTKATSLPVSSTYKESSLLFPTANPFTFEPKVQVPYAYKRGRMPRDVEIERRRRLYDSQNVDHLLEVSGLTWRMLARRSAQSLPLEIFDDTSYDCRNPSEWMAMAATAATPSARFLPAEGVFHCEESDTFVLRPCRVVGWVEDTNTLQLRWGSTDETGEPAAANANAHDSAEKAAGAVSLPRIFVRFIAEDPVLYVQRLVHAHTQRHKATSWIIYRLCCDSMPVTKLEQLDAGLAERLRHLGTDIPQLSPAAFPQVAERVEHLISEITLEWKRSHNRLLLRDRITKDRSVARMVSNSTHMDPDELLQGPNVAIDRSELGDPATVIVVEDENFCFSEREDAFTFATYFTQPEVVQALTGVRRECMKVLEGSLFDLPKERQLPLAVFAKRQKDHLARTSLHLKEEWVPRMCETIVASFQSAGKGWLNIREAKQNIYEMSKLKKFFTTVKFMMEDTLFQLVYSSLQSFTDFFEEVTDFTVTVEDMNHVKNAWPGSDADDCVEKQPLFTIDLVEADGHFSYSISFADFEAAIVELFNDAIICTESVPQVERYVMTQYFWSRDGEGPFLDSVKKEEEHVCALRERVQLAVRASLVPLQTYLNTYDELLPLIRLDQAQFIKDYAEAGHSIEEMKEEIAQHLRAKKSLAERLPLFLTVGNFVVDCQSFSYLMSMKEEELAKLVMRLIGKTGKEEAVYVRTEFTRLLQTIEKTPQSPEKLYELLGFMDTVGSQVTELAQHIVEVRQCYSILDGFQFELADDESRLKWEAIGWPRQLALRSHAVRKQLEIVHEELHSGLQKRQEEFSKRVEQLQRVVATFSKHMDAAEADKVAAEVKTHNIEIRQCIEEARALNGDQRLFGDKLSDYRNVFELDKEFKPYSDLWLTTYTWQESYRHWHSDAFTTLDASEIEATVASAYKTMVNLSKTFKDKDAMLRIVESVKSSVEQFKPWVPILTSLRQPGMKERHWAGLSEKLGMTLVPGSTLLVLEDCAPLLAHHDVVVSHCEVAAKESQIEMALKEMRAKWESKCFVVESYKESGTYILKDTSDVVELLDEHLNLTQQLQFSPFKGYFEESITDWERSLNLISDTLEQWLECQRAWRYLEPILNSEDIAMQLPRLSALFEKVDRTWRRIIGNAHAQPNVLEYCMGTSKLLDHLREANRLLEEVQRGLNDYLADKRQTFPRFYFLSDEELLEILSQGKEVRRIDSNISKLFENIQQLQWNNVCPKRYRKESISNTDANAVGDNSTEAAATGGETAGANKNNDEPVSAAAAAATAPVDSVADSITGFYSMEGEYIPAVTPVVPLGNVEEWLKLVEKMMVDSVHAQVKGAVEAYLSTRRSEWVLRWPAQAVIAVAQIYWTQGCEEALTTKGQVGDFAKVLDRQLRQLVEVVQSPLTAVQQINMGALITIEVHAKDTVDNMLADSVSNIQSFEWIKQLRFYFEKSDGFCHIRQVDAHFVYGGEYLGNTARLVVTPLTDRIYLTLTGALALCLGGAPAGPAGTGKTETTKDLAKALAKQCVVFNCQEGMTYLSMGKFFKGLAWTGAWACFDEFNRIDVEVLSVVAQQVTDLQQACLTKQYRILFEESDIVVDPTHAVFITMNPGYAGRTELPDNLKVLFRPVACMVPDYAMIGEIRLFSYGYLKARALAQKMVMTFKLSSEQLSSQDHYDFGMRAVNTVISSAGLNKSECPDGDEDELLLRALRDSNVPKFLKDDTLLFEGIISDLFPGIALPSTDYGAVTQALTTVITAAQQQPVPAFVHKCLQLYDITTLRHGLMLVGPAGSGKTAAFTALQRALSDCAARQDKGENVGGRRFQKVYTHICNPKSVTMDQLYGAYDENGEWKDGVLCVLFRCAAKYGDEGNMIGKHWVTFDGPVDALWIESMNTVLDENKKLCLVSGEIIQMNRDMTMMFEVEDLAVASPATVSRCGMIYLDPATCVPISALIASWAASLPAYVSSQREQLNRLATLYVEELVEFIRGGAVREYIASTTSGLVHAFFRMMNGYVKSLEMASGPERASFFSSVVPPLFFFSLVWSVGATCDEAGRQAFAAKLREMAAANGHSAHLPAVDDGGSSSSSGGSGGFLYDYYYRYDCSSAGGADEGAAESGGNGDGKTAEDAAAVAGSWVHWMQDVPAFIIPTDTRFDDILVPTIDNTRQNYILQHLMSLKVNVAAVGPTGTGKSIALARLVLGGGMPNSFLGLSFTFSAQTKCTVLQDSMMAKFDKRRSHVYGAPTGKHFLIFIDDANLPQPEKYGAQPPLELLRQMLAQGGFYTFTGGIKWASIIDCSLALAMGPPGGGRSRVSNRFTRYFNYLAFPEMSDMSKRTILGAILSGALMQRGLTEELGAIASSMVDSTLRVFAKCIQSYLPMPAHVHYSFNMRDVMRVFPMLYTADKSVMQSQTAFVRLWMHEMQRVFYDRLISDSDKHQFIGFLDEELQSMGIDGTYSEIVGADRLIFGDMVSDRGVYEQITDMHILSTRMNDFLESYNDENEVRMNLVLFLDAIEHVCRICRVLKQPNGHCLLLGVGGSGRKSLTRLACSLIPEMEVFTIELTKGYGVKDWHENLAKLLLECGKDEKKRTFLFSDTQLVHPTFLEDVAGLLTSGDVPNLFEDQDLELINDKFRSVCISECLPTTKVSVYARFVKEARANLHLVLAFSPIGEAFRSRLRMFPSLIACCTIDWFAEWPSEALLSVATAQLTADDGATTSTKGGAEKEAISAETATTLADCFQVVHRLAAEVTERFFTEARRRSYVTPTSYLTLLSNFKLMAAAKRRFIREQCGRLEKGLEKLRETEVQVADLEAQLKAQQPVLEAKKVEIQAMMERLTVDRKDAAATETAARKEEAEASAKAEECAAMRRKCAERLAEAEPALIEAVKVLSKIKAAEISELNKYTNPPKGVQYVMEAVALLLTFGNCPKEFYTGPPGGRKVADWWLCAKSYMKDANRLLDLLVQPPEKGGFNRDAMDMALMEKVRVYYDNEEFQPEKVRSVSLPCMAMCLWVRAMYKWFFVNREIQPLREKLASAEAELAVVTDALHKTQATLDRVVASVMALEKEYSDAVDTQAALEAEVEATSRKLNRAGRLIDGLGGEKTRWVRLVEQYKEQERYVVGDMVVAAATVAYCGPLTAPYRQELRQRWKAQLSSEGVETSAEFDLVSTSGDAVKIQEWQLCGLPTDALSTENAIILANSRNWPLLIDPQGQANSWVRNIHKNENLQICKASNDKFMKTVENAIRLGLPCLIENVGESLDAALEPVLLKNVFMIGSTPHVRIGDSAIPYDHNFKLYLTTKLPNPTYTPETIVTVSLLNFFITPSGLEEQLLGKTVEKERNDLEQEKQRLIRSNAEKDRELKNLQDNILVLLEEAEGDILEQEELIITLEKSKAKSTEINEELAKAKETERVIDETRNRYRPHAERGSLLFFCASQLAIVDPMYQFSLQWFMNLFLNAVDNAEHPVAAEGGEEDMTSDGSSLVEARVHNLMDYFTYSFYSNVCRSLFEKHKLTFSFYLCSSLVQHNGEMEEVEYRYLLTGPTGSAPADAMANPAPSWLTESSWAEILFLHTHLPNFAGFADHVQANIDHYRALFDSNEADTYLLAGEWAEKATPLQRLVIMRCFRVDKVAPAIQHFIKHYMGERYIIVPQFDLMDAYKDSDCLTPLIFINSAGSDPMNDLLRFAETMRMSKRLSKVSLGQGQGKKAEELIRSGREKGQWVLLQNCHLASSWMPMLESTVESFTMDTVKKEFRLWLTSMPSSSFPVAVLQTAVKMTNEPPMGLRANVTRSYYAFTPEDLEEEAKPNEFMKLVFAFCLFHGVIQERRKFGSLGFNIAYEFNDSDRNVCLLQLRKFLPMYDTIPYDVLTFLTGEINYGGRVTDDWDRRCLMTLIQHFINPDVLREGYAFSSSGLYHTIEPGSRKEYLDYLDSWPLNPQPEIFGLHENADITCAQNTTHSTLSTVLALESRGGAGASVSSRDQLLTATAAEIAEKLPQPFDMAAFSAKYPTRYEESMNTVLVQEAGRYNRLLRFIHANLSEFMKAVRGEVVMSAELEAVGESFFVNCVPASWSALAYPSLKPLSNWLDDLVRRTHFVADWYEQGPPAAFWFGGFFFPQAFLTGSLQNYARQVHEAIDRISFQFQLQSPSVQPATATRPEKGALVYGLYMEGARWDPELHSLVESRPKELYVEVPMLLLDPVVNRARNPQDYVCPVYKTLTRAGTLSTTGHSTNFVLPIEIPTQVPPSHWIERGVACVVALNY</sequence>
<dbReference type="Proteomes" id="UP000038009">
    <property type="component" value="Unassembled WGS sequence"/>
</dbReference>
<dbReference type="PANTHER" id="PTHR22878">
    <property type="entry name" value="DYNEIN HEAVY CHAIN 6, AXONEMAL-LIKE-RELATED"/>
    <property type="match status" value="1"/>
</dbReference>
<evidence type="ECO:0000256" key="6">
    <source>
        <dbReference type="ARBA" id="ARBA00022840"/>
    </source>
</evidence>
<evidence type="ECO:0000259" key="18">
    <source>
        <dbReference type="Pfam" id="PF12777"/>
    </source>
</evidence>
<dbReference type="InterPro" id="IPR042219">
    <property type="entry name" value="AAA_lid_11_sf"/>
</dbReference>
<evidence type="ECO:0000256" key="7">
    <source>
        <dbReference type="ARBA" id="ARBA00023017"/>
    </source>
</evidence>